<feature type="region of interest" description="Disordered" evidence="2">
    <location>
        <begin position="338"/>
        <end position="360"/>
    </location>
</feature>
<feature type="compositionally biased region" description="Acidic residues" evidence="2">
    <location>
        <begin position="346"/>
        <end position="357"/>
    </location>
</feature>
<name>A0AA39X6H7_9PEZI</name>
<keyword evidence="1" id="KW-0175">Coiled coil</keyword>
<feature type="coiled-coil region" evidence="1">
    <location>
        <begin position="226"/>
        <end position="260"/>
    </location>
</feature>
<dbReference type="EMBL" id="JAULSR010000002">
    <property type="protein sequence ID" value="KAK0628173.1"/>
    <property type="molecule type" value="Genomic_DNA"/>
</dbReference>
<evidence type="ECO:0000313" key="4">
    <source>
        <dbReference type="Proteomes" id="UP001174934"/>
    </source>
</evidence>
<evidence type="ECO:0000256" key="2">
    <source>
        <dbReference type="SAM" id="MobiDB-lite"/>
    </source>
</evidence>
<keyword evidence="4" id="KW-1185">Reference proteome</keyword>
<evidence type="ECO:0000313" key="3">
    <source>
        <dbReference type="EMBL" id="KAK0628173.1"/>
    </source>
</evidence>
<dbReference type="AlphaFoldDB" id="A0AA39X6H7"/>
<comment type="caution">
    <text evidence="3">The sequence shown here is derived from an EMBL/GenBank/DDBJ whole genome shotgun (WGS) entry which is preliminary data.</text>
</comment>
<sequence length="465" mass="52835">MTEILLQSSLAVRKDKQLADEVARIVQKCAVDHGEKRVIECPECFEKLLEAARSRYLNSEDQEWFSSRRAFLQELDTMFADAKEYQLDPRTIDHRIQEERSRWYAENVRGSLLRLMVEDPIGREAVFEKLEEPPAELASLARDIANILSKGLSPEADAVGLPDRLATAKDPAAQLVVLREGFFSRGGAGSGDQAVPADHQKYLDMLSHRLSMEQVVDRILEERQTAIGAREQTERLKRRLDELKRARAAHELQKTRKARNRASFAEQRVPDELYRLPPCTVCGDMPSTGDFFCCPICAILVAHEVQQKPTVYCSPECEEKGHPSHAEVHTCASGDECIQQQQEQHPEEDIDMQDDDGNSGSSSSSKLCFCTECVSSAKIPTMWCSPKCAHENFQWHREEVHIPTRQRLSLVVTDRDRLTYSEENGGGGGADMGRRYYAKDIRSHITMYDAAVRTWEEQNLVRLQR</sequence>
<accession>A0AA39X6H7</accession>
<gene>
    <name evidence="3" type="ORF">B0T17DRAFT_522011</name>
</gene>
<protein>
    <submittedName>
        <fullName evidence="3">Uncharacterized protein</fullName>
    </submittedName>
</protein>
<proteinExistence type="predicted"/>
<evidence type="ECO:0000256" key="1">
    <source>
        <dbReference type="SAM" id="Coils"/>
    </source>
</evidence>
<dbReference type="Proteomes" id="UP001174934">
    <property type="component" value="Unassembled WGS sequence"/>
</dbReference>
<organism evidence="3 4">
    <name type="scientific">Bombardia bombarda</name>
    <dbReference type="NCBI Taxonomy" id="252184"/>
    <lineage>
        <taxon>Eukaryota</taxon>
        <taxon>Fungi</taxon>
        <taxon>Dikarya</taxon>
        <taxon>Ascomycota</taxon>
        <taxon>Pezizomycotina</taxon>
        <taxon>Sordariomycetes</taxon>
        <taxon>Sordariomycetidae</taxon>
        <taxon>Sordariales</taxon>
        <taxon>Lasiosphaeriaceae</taxon>
        <taxon>Bombardia</taxon>
    </lineage>
</organism>
<reference evidence="3" key="1">
    <citation type="submission" date="2023-06" db="EMBL/GenBank/DDBJ databases">
        <title>Genome-scale phylogeny and comparative genomics of the fungal order Sordariales.</title>
        <authorList>
            <consortium name="Lawrence Berkeley National Laboratory"/>
            <person name="Hensen N."/>
            <person name="Bonometti L."/>
            <person name="Westerberg I."/>
            <person name="Brannstrom I.O."/>
            <person name="Guillou S."/>
            <person name="Cros-Aarteil S."/>
            <person name="Calhoun S."/>
            <person name="Haridas S."/>
            <person name="Kuo A."/>
            <person name="Mondo S."/>
            <person name="Pangilinan J."/>
            <person name="Riley R."/>
            <person name="LaButti K."/>
            <person name="Andreopoulos B."/>
            <person name="Lipzen A."/>
            <person name="Chen C."/>
            <person name="Yanf M."/>
            <person name="Daum C."/>
            <person name="Ng V."/>
            <person name="Clum A."/>
            <person name="Steindorff A."/>
            <person name="Ohm R."/>
            <person name="Martin F."/>
            <person name="Silar P."/>
            <person name="Natvig D."/>
            <person name="Lalanne C."/>
            <person name="Gautier V."/>
            <person name="Ament-velasquez S.L."/>
            <person name="Kruys A."/>
            <person name="Hutchinson M.I."/>
            <person name="Powell A.J."/>
            <person name="Barry K."/>
            <person name="Miller A.N."/>
            <person name="Grigoriev I.V."/>
            <person name="Debuchy R."/>
            <person name="Gladieux P."/>
            <person name="Thoren M.H."/>
            <person name="Johannesson H."/>
        </authorList>
    </citation>
    <scope>NUCLEOTIDE SEQUENCE</scope>
    <source>
        <strain evidence="3">SMH3391-2</strain>
    </source>
</reference>